<evidence type="ECO:0000259" key="6">
    <source>
        <dbReference type="Pfam" id="PF00329"/>
    </source>
</evidence>
<dbReference type="RefSeq" id="WP_307249770.1">
    <property type="nucleotide sequence ID" value="NZ_JAUSUV010000001.1"/>
</dbReference>
<keyword evidence="8" id="KW-1185">Reference proteome</keyword>
<comment type="catalytic activity">
    <reaction evidence="4">
        <text>a quinone + NADH + 5 H(+)(in) = a quinol + NAD(+) + 4 H(+)(out)</text>
        <dbReference type="Rhea" id="RHEA:57888"/>
        <dbReference type="ChEBI" id="CHEBI:15378"/>
        <dbReference type="ChEBI" id="CHEBI:24646"/>
        <dbReference type="ChEBI" id="CHEBI:57540"/>
        <dbReference type="ChEBI" id="CHEBI:57945"/>
        <dbReference type="ChEBI" id="CHEBI:132124"/>
    </reaction>
</comment>
<reference evidence="7 8" key="1">
    <citation type="submission" date="2023-07" db="EMBL/GenBank/DDBJ databases">
        <title>Genomic Encyclopedia of Type Strains, Phase IV (KMG-IV): sequencing the most valuable type-strain genomes for metagenomic binning, comparative biology and taxonomic classification.</title>
        <authorList>
            <person name="Goeker M."/>
        </authorList>
    </citation>
    <scope>NUCLEOTIDE SEQUENCE [LARGE SCALE GENOMIC DNA]</scope>
    <source>
        <strain evidence="7 8">DSM 46876</strain>
    </source>
</reference>
<sequence length="288" mass="32700">MSDQEKEQEKELTTETKAANVMSEETVEIKSASKEQDVQKPDALSQELKDEGSVKNESASEEQGIQKPDAPPSQEVTDEGSVKNDSVSTGVDVENTVTKPQAASVPPKKPAATPRPAAKKPVEEKPLEPSRKQPWLDKFVVKLKDLEGSEYLEDAFINRANSDLPTLVVKSEWWRYLALYLRNHPDCQFHYVQNFSSVDYETHLEVVVHLFSFPYKERLGVRVKVDRTEAKVDSVADIWAAANWNEREAYDLMGITFEGHPDLRRIMLTDQWVGHPLRKDYVPYDEGV</sequence>
<dbReference type="EMBL" id="JAUSUV010000001">
    <property type="protein sequence ID" value="MDQ0415846.1"/>
    <property type="molecule type" value="Genomic_DNA"/>
</dbReference>
<evidence type="ECO:0000256" key="3">
    <source>
        <dbReference type="RuleBase" id="RU003456"/>
    </source>
</evidence>
<keyword evidence="3" id="KW-0520">NAD</keyword>
<keyword evidence="2 3" id="KW-0813">Transport</keyword>
<feature type="compositionally biased region" description="Polar residues" evidence="5">
    <location>
        <begin position="83"/>
        <end position="101"/>
    </location>
</feature>
<evidence type="ECO:0000313" key="8">
    <source>
        <dbReference type="Proteomes" id="UP001238450"/>
    </source>
</evidence>
<proteinExistence type="inferred from homology"/>
<dbReference type="EC" id="7.1.1.-" evidence="4"/>
<dbReference type="InterPro" id="IPR020396">
    <property type="entry name" value="NADH_UbQ_OxRdtase_CS"/>
</dbReference>
<keyword evidence="4" id="KW-0874">Quinone</keyword>
<feature type="compositionally biased region" description="Basic and acidic residues" evidence="5">
    <location>
        <begin position="1"/>
        <end position="14"/>
    </location>
</feature>
<comment type="caution">
    <text evidence="7">The sequence shown here is derived from an EMBL/GenBank/DDBJ whole genome shotgun (WGS) entry which is preliminary data.</text>
</comment>
<dbReference type="InterPro" id="IPR001268">
    <property type="entry name" value="NADH_UbQ_OxRdtase_30kDa_su"/>
</dbReference>
<evidence type="ECO:0000313" key="7">
    <source>
        <dbReference type="EMBL" id="MDQ0415846.1"/>
    </source>
</evidence>
<feature type="domain" description="NADH:ubiquinone oxidoreductase 30kDa subunit" evidence="6">
    <location>
        <begin position="168"/>
        <end position="282"/>
    </location>
</feature>
<name>A0AAJ1TJF9_9BACL</name>
<dbReference type="PANTHER" id="PTHR10884:SF14">
    <property type="entry name" value="NADH DEHYDROGENASE [UBIQUINONE] IRON-SULFUR PROTEIN 3, MITOCHONDRIAL"/>
    <property type="match status" value="1"/>
</dbReference>
<accession>A0AAJ1TJF9</accession>
<keyword evidence="3" id="KW-1278">Translocase</keyword>
<dbReference type="Pfam" id="PF00329">
    <property type="entry name" value="Complex1_30kDa"/>
    <property type="match status" value="1"/>
</dbReference>
<feature type="compositionally biased region" description="Basic and acidic residues" evidence="5">
    <location>
        <begin position="120"/>
        <end position="130"/>
    </location>
</feature>
<dbReference type="AlphaFoldDB" id="A0AAJ1TJF9"/>
<feature type="region of interest" description="Disordered" evidence="5">
    <location>
        <begin position="1"/>
        <end position="130"/>
    </location>
</feature>
<dbReference type="GO" id="GO:0048038">
    <property type="term" value="F:quinone binding"/>
    <property type="evidence" value="ECO:0007669"/>
    <property type="project" value="UniProtKB-KW"/>
</dbReference>
<dbReference type="PROSITE" id="PS00542">
    <property type="entry name" value="COMPLEX1_30K"/>
    <property type="match status" value="1"/>
</dbReference>
<dbReference type="Gene3D" id="3.30.460.80">
    <property type="entry name" value="NADH:ubiquinone oxidoreductase, 30kDa subunit"/>
    <property type="match status" value="1"/>
</dbReference>
<dbReference type="SUPFAM" id="SSF143243">
    <property type="entry name" value="Nqo5-like"/>
    <property type="match status" value="1"/>
</dbReference>
<evidence type="ECO:0000256" key="2">
    <source>
        <dbReference type="ARBA" id="ARBA00022448"/>
    </source>
</evidence>
<gene>
    <name evidence="7" type="ORF">J2Z48_000004</name>
</gene>
<feature type="compositionally biased region" description="Basic and acidic residues" evidence="5">
    <location>
        <begin position="27"/>
        <end position="40"/>
    </location>
</feature>
<evidence type="ECO:0000256" key="4">
    <source>
        <dbReference type="RuleBase" id="RU003582"/>
    </source>
</evidence>
<comment type="similarity">
    <text evidence="1 3">Belongs to the complex I 30 kDa subunit family.</text>
</comment>
<evidence type="ECO:0000256" key="5">
    <source>
        <dbReference type="SAM" id="MobiDB-lite"/>
    </source>
</evidence>
<dbReference type="Proteomes" id="UP001238450">
    <property type="component" value="Unassembled WGS sequence"/>
</dbReference>
<dbReference type="PANTHER" id="PTHR10884">
    <property type="entry name" value="NADH DEHYDROGENASE UBIQUINONE IRON-SULFUR PROTEIN 3"/>
    <property type="match status" value="1"/>
</dbReference>
<dbReference type="GO" id="GO:0008137">
    <property type="term" value="F:NADH dehydrogenase (ubiquinone) activity"/>
    <property type="evidence" value="ECO:0007669"/>
    <property type="project" value="InterPro"/>
</dbReference>
<comment type="function">
    <text evidence="4">NDH-1 shuttles electrons from NADH, via FMN and iron-sulfur (Fe-S) centers, to quinones in the respiratory chain.</text>
</comment>
<organism evidence="7 8">
    <name type="scientific">Croceifilum oryzae</name>
    <dbReference type="NCBI Taxonomy" id="1553429"/>
    <lineage>
        <taxon>Bacteria</taxon>
        <taxon>Bacillati</taxon>
        <taxon>Bacillota</taxon>
        <taxon>Bacilli</taxon>
        <taxon>Bacillales</taxon>
        <taxon>Thermoactinomycetaceae</taxon>
        <taxon>Croceifilum</taxon>
    </lineage>
</organism>
<evidence type="ECO:0000256" key="1">
    <source>
        <dbReference type="ARBA" id="ARBA00007569"/>
    </source>
</evidence>
<dbReference type="GO" id="GO:0016651">
    <property type="term" value="F:oxidoreductase activity, acting on NAD(P)H"/>
    <property type="evidence" value="ECO:0007669"/>
    <property type="project" value="InterPro"/>
</dbReference>
<dbReference type="InterPro" id="IPR037232">
    <property type="entry name" value="NADH_quin_OxRdtase_su_C/D-like"/>
</dbReference>
<protein>
    <recommendedName>
        <fullName evidence="4">NADH-quinone oxidoreductase</fullName>
        <ecNumber evidence="4">7.1.1.-</ecNumber>
    </recommendedName>
</protein>